<dbReference type="InterPro" id="IPR007835">
    <property type="entry name" value="MOFRL"/>
</dbReference>
<proteinExistence type="predicted"/>
<evidence type="ECO:0000259" key="1">
    <source>
        <dbReference type="Pfam" id="PF05161"/>
    </source>
</evidence>
<dbReference type="InterPro" id="IPR039760">
    <property type="entry name" value="MOFRL_protein"/>
</dbReference>
<evidence type="ECO:0000313" key="4">
    <source>
        <dbReference type="Proteomes" id="UP000652176"/>
    </source>
</evidence>
<accession>A0ABR9CY04</accession>
<dbReference type="Gene3D" id="3.40.50.10180">
    <property type="entry name" value="Glycerate kinase, MOFRL-like N-terminal domain"/>
    <property type="match status" value="1"/>
</dbReference>
<evidence type="ECO:0000259" key="2">
    <source>
        <dbReference type="Pfam" id="PF13660"/>
    </source>
</evidence>
<dbReference type="Pfam" id="PF05161">
    <property type="entry name" value="MOFRL"/>
    <property type="match status" value="1"/>
</dbReference>
<feature type="domain" description="MOFRL" evidence="1">
    <location>
        <begin position="329"/>
        <end position="436"/>
    </location>
</feature>
<dbReference type="Gene3D" id="3.40.1480.10">
    <property type="entry name" value="MOFRL domain"/>
    <property type="match status" value="1"/>
</dbReference>
<dbReference type="Proteomes" id="UP000652176">
    <property type="component" value="Unassembled WGS sequence"/>
</dbReference>
<dbReference type="PANTHER" id="PTHR12227">
    <property type="entry name" value="GLYCERATE KINASE"/>
    <property type="match status" value="1"/>
</dbReference>
<evidence type="ECO:0000313" key="3">
    <source>
        <dbReference type="EMBL" id="MBD9355759.1"/>
    </source>
</evidence>
<dbReference type="PANTHER" id="PTHR12227:SF0">
    <property type="entry name" value="GLYCERATE KINASE"/>
    <property type="match status" value="1"/>
</dbReference>
<dbReference type="InterPro" id="IPR038614">
    <property type="entry name" value="GK_N_sf"/>
</dbReference>
<dbReference type="InterPro" id="IPR037035">
    <property type="entry name" value="GK-like_C_sf"/>
</dbReference>
<gene>
    <name evidence="3" type="ORF">IE877_07665</name>
</gene>
<dbReference type="RefSeq" id="WP_192374101.1">
    <property type="nucleotide sequence ID" value="NZ_CAJHIV010000001.1"/>
</dbReference>
<sequence length="451" mass="46992">MSVVKPRSREHAAAIFRAGVAAADPYLAVKRFLKADSQLLRIGSRNGDWRRIHLLAFGKAACAMADAAQTIIPEAWLAGKGMVVTNYDNIDVVENCHVFGAGHPLPDAAGLHAAKTLATRLNDTKAGELVLVLISGGGSALLPSPSAGITLAEKIVTTQLLLASGATINQINCVRKHLSQLKGGGLARLAAPADLHALILSDVLDNDLSAIASGPTVADDTSFADAISVLESFDIWQQIPPGVQNHLQQGARGLRIETPKSGDAIFEHAGHTLIGSNATSVDTVMHAASKLGYQTLLYSKQLSGEARLVAEQLVRHALTVSANITQATALIAGGETTVTLNGTGKGGRNQEMALAFALAAEKQGLQFAWTFLSGGTDGRDGPTDAAGGIVDNHTLQRIRDAALDPEAMLNDNNAYPALKAANDLLLCGATGTNVADLQILLLHPNASPDPL</sequence>
<keyword evidence="4" id="KW-1185">Reference proteome</keyword>
<comment type="caution">
    <text evidence="3">The sequence shown here is derived from an EMBL/GenBank/DDBJ whole genome shotgun (WGS) entry which is preliminary data.</text>
</comment>
<name>A0ABR9CY04_9GAMM</name>
<protein>
    <submittedName>
        <fullName evidence="3">DUF4147 domain-containing protein</fullName>
    </submittedName>
</protein>
<dbReference type="InterPro" id="IPR025286">
    <property type="entry name" value="MOFRL_assoc_dom"/>
</dbReference>
<dbReference type="Pfam" id="PF13660">
    <property type="entry name" value="DUF4147"/>
    <property type="match status" value="1"/>
</dbReference>
<dbReference type="EMBL" id="JACXSS010000001">
    <property type="protein sequence ID" value="MBD9355759.1"/>
    <property type="molecule type" value="Genomic_DNA"/>
</dbReference>
<feature type="domain" description="MOFRL-associated" evidence="2">
    <location>
        <begin position="12"/>
        <end position="248"/>
    </location>
</feature>
<organism evidence="3 4">
    <name type="scientific">Methylomonas albis</name>
    <dbReference type="NCBI Taxonomy" id="1854563"/>
    <lineage>
        <taxon>Bacteria</taxon>
        <taxon>Pseudomonadati</taxon>
        <taxon>Pseudomonadota</taxon>
        <taxon>Gammaproteobacteria</taxon>
        <taxon>Methylococcales</taxon>
        <taxon>Methylococcaceae</taxon>
        <taxon>Methylomonas</taxon>
    </lineage>
</organism>
<dbReference type="SUPFAM" id="SSF82544">
    <property type="entry name" value="GckA/TtuD-like"/>
    <property type="match status" value="1"/>
</dbReference>
<reference evidence="3 4" key="1">
    <citation type="submission" date="2020-09" db="EMBL/GenBank/DDBJ databases">
        <title>Methylomonas albis sp. nov. and Methylomonas fluvii sp. nov.: Two cold-adapted methanotrophs from the River Elbe and an amended description of Methylovulum psychrotolerans strain Eb1.</title>
        <authorList>
            <person name="Bussmann I.K."/>
            <person name="Klings K.-W."/>
            <person name="Warnstedt J."/>
            <person name="Hoppert M."/>
            <person name="Saborowski A."/>
            <person name="Horn F."/>
            <person name="Liebner S."/>
        </authorList>
    </citation>
    <scope>NUCLEOTIDE SEQUENCE [LARGE SCALE GENOMIC DNA]</scope>
    <source>
        <strain evidence="3 4">EbA</strain>
    </source>
</reference>